<evidence type="ECO:0000313" key="1">
    <source>
        <dbReference type="EMBL" id="PFG41159.1"/>
    </source>
</evidence>
<reference evidence="1 2" key="1">
    <citation type="submission" date="2017-10" db="EMBL/GenBank/DDBJ databases">
        <title>Sequencing the genomes of 1000 actinobacteria strains.</title>
        <authorList>
            <person name="Klenk H.-P."/>
        </authorList>
    </citation>
    <scope>NUCLEOTIDE SEQUENCE [LARGE SCALE GENOMIC DNA]</scope>
    <source>
        <strain evidence="1 2">DSM 21838</strain>
    </source>
</reference>
<dbReference type="EMBL" id="PDJI01000004">
    <property type="protein sequence ID" value="PFG41159.1"/>
    <property type="molecule type" value="Genomic_DNA"/>
</dbReference>
<dbReference type="InterPro" id="IPR012349">
    <property type="entry name" value="Split_barrel_FMN-bd"/>
</dbReference>
<name>A0A2A9ESI0_9MICO</name>
<dbReference type="Gene3D" id="2.30.110.10">
    <property type="entry name" value="Electron Transport, Fmn-binding Protein, Chain A"/>
    <property type="match status" value="1"/>
</dbReference>
<evidence type="ECO:0000313" key="2">
    <source>
        <dbReference type="Proteomes" id="UP000222106"/>
    </source>
</evidence>
<dbReference type="Pfam" id="PF12900">
    <property type="entry name" value="Pyridox_ox_2"/>
    <property type="match status" value="1"/>
</dbReference>
<accession>A0A2A9ESI0</accession>
<dbReference type="InterPro" id="IPR024747">
    <property type="entry name" value="Pyridox_Oxase-rel"/>
</dbReference>
<proteinExistence type="predicted"/>
<dbReference type="AlphaFoldDB" id="A0A2A9ESI0"/>
<protein>
    <submittedName>
        <fullName evidence="1">Nitroimidazol reductase NimA-like FMN-containing flavoprotein (Pyridoxamine 5'-phosphate oxidase superfamily)</fullName>
    </submittedName>
</protein>
<keyword evidence="2" id="KW-1185">Reference proteome</keyword>
<dbReference type="OrthoDB" id="7062584at2"/>
<sequence>MGFDAERQVTMLDEDECWRLLEAKDLGRLAVSVQDQPDIFPINYATSRRRLYLRTAQGSKLLELTINSHVALEIDDIGTDSAVSVVVQGTARQLEAEAETEAAEQLHLRPRVGDGKPVFVEITPVNVEGRRFHLPPESEEPE</sequence>
<organism evidence="1 2">
    <name type="scientific">Georgenia soli</name>
    <dbReference type="NCBI Taxonomy" id="638953"/>
    <lineage>
        <taxon>Bacteria</taxon>
        <taxon>Bacillati</taxon>
        <taxon>Actinomycetota</taxon>
        <taxon>Actinomycetes</taxon>
        <taxon>Micrococcales</taxon>
        <taxon>Bogoriellaceae</taxon>
        <taxon>Georgenia</taxon>
    </lineage>
</organism>
<dbReference type="Proteomes" id="UP000222106">
    <property type="component" value="Unassembled WGS sequence"/>
</dbReference>
<dbReference type="RefSeq" id="WP_098484963.1">
    <property type="nucleotide sequence ID" value="NZ_PDJI01000004.1"/>
</dbReference>
<comment type="caution">
    <text evidence="1">The sequence shown here is derived from an EMBL/GenBank/DDBJ whole genome shotgun (WGS) entry which is preliminary data.</text>
</comment>
<dbReference type="SUPFAM" id="SSF50475">
    <property type="entry name" value="FMN-binding split barrel"/>
    <property type="match status" value="1"/>
</dbReference>
<gene>
    <name evidence="1" type="ORF">ATJ97_3707</name>
</gene>